<sequence>MASTQNQRVEKKIYGIFIAEDLIDDSTGIIPMRGLKSPLSLKDRFARRLSKMLDAEMDIQQTDNGNAMKIFLTRNRTISRVRVGLDNELRKFMRATKDALKSIAKNADGPQHVLQIACDDLWDMILIFNRSKIETIIQKLQKTLQDYQETFDDLVTRMFGIDDPEYKDQLLDRELGDRIISLSQRINSYDRSMKELNALVHLASETTRVLLHLQERLRSILEKTRLADKLYELICALGFPERVHSTMVRSARASQSFENVKFHLRSSSPGKTVSFAIPIESSTQPNAKKPLLPQRQEKPKRRCYIENKITMPAITPTLHFHHPQPAISSLGPLMTAVQVYLAREDKGLALVRLQPATKQETTQLIGTILQGKLLPMRASAWYAFGFVTTKDKDQEQRLSGLYKALLREADNSGVIFHELQTALEKNTLVTLFDKHGYGHFRQLFPCLESFLTTTPQQRSTVWRLRQFLKDPTDDEPPACLQRDYGFRYCRQREEVLHLKGIYTHMLRKLGPKDLHTACIHGRLFETAVKEGVEIDSKDKRFLNSDYGSPFLGLDNEGGLEVYRGPFYRRKLKL</sequence>
<organism evidence="2 3">
    <name type="scientific">Alternaria arborescens</name>
    <dbReference type="NCBI Taxonomy" id="156630"/>
    <lineage>
        <taxon>Eukaryota</taxon>
        <taxon>Fungi</taxon>
        <taxon>Dikarya</taxon>
        <taxon>Ascomycota</taxon>
        <taxon>Pezizomycotina</taxon>
        <taxon>Dothideomycetes</taxon>
        <taxon>Pleosporomycetidae</taxon>
        <taxon>Pleosporales</taxon>
        <taxon>Pleosporineae</taxon>
        <taxon>Pleosporaceae</taxon>
        <taxon>Alternaria</taxon>
        <taxon>Alternaria sect. Alternaria</taxon>
    </lineage>
</organism>
<gene>
    <name evidence="2" type="ORF">AA0113_g12571</name>
</gene>
<name>A0A4Q4PWS5_9PLEO</name>
<dbReference type="OrthoDB" id="4851849at2759"/>
<keyword evidence="3" id="KW-1185">Reference proteome</keyword>
<accession>A0A4Q4PWS5</accession>
<reference evidence="3" key="1">
    <citation type="journal article" date="2019" name="bioRxiv">
        <title>Genomics, evolutionary history and diagnostics of the Alternaria alternata species group including apple and Asian pear pathotypes.</title>
        <authorList>
            <person name="Armitage A.D."/>
            <person name="Cockerton H.M."/>
            <person name="Sreenivasaprasad S."/>
            <person name="Woodhall J.W."/>
            <person name="Lane C.R."/>
            <person name="Harrison R.J."/>
            <person name="Clarkson J.P."/>
        </authorList>
    </citation>
    <scope>NUCLEOTIDE SEQUENCE [LARGE SCALE GENOMIC DNA]</scope>
    <source>
        <strain evidence="3">RGR 97.0016</strain>
    </source>
</reference>
<evidence type="ECO:0000313" key="3">
    <source>
        <dbReference type="Proteomes" id="UP000293823"/>
    </source>
</evidence>
<evidence type="ECO:0000313" key="2">
    <source>
        <dbReference type="EMBL" id="RYO26123.1"/>
    </source>
</evidence>
<evidence type="ECO:0000256" key="1">
    <source>
        <dbReference type="SAM" id="Coils"/>
    </source>
</evidence>
<dbReference type="AlphaFoldDB" id="A0A4Q4PWS5"/>
<keyword evidence="1" id="KW-0175">Coiled coil</keyword>
<dbReference type="Proteomes" id="UP000293823">
    <property type="component" value="Unassembled WGS sequence"/>
</dbReference>
<proteinExistence type="predicted"/>
<protein>
    <submittedName>
        <fullName evidence="2">Uncharacterized protein</fullName>
    </submittedName>
</protein>
<comment type="caution">
    <text evidence="2">The sequence shown here is derived from an EMBL/GenBank/DDBJ whole genome shotgun (WGS) entry which is preliminary data.</text>
</comment>
<feature type="coiled-coil region" evidence="1">
    <location>
        <begin position="130"/>
        <end position="157"/>
    </location>
</feature>
<dbReference type="EMBL" id="PEJP01000107">
    <property type="protein sequence ID" value="RYO26123.1"/>
    <property type="molecule type" value="Genomic_DNA"/>
</dbReference>